<dbReference type="GO" id="GO:0005261">
    <property type="term" value="F:monoatomic cation channel activity"/>
    <property type="evidence" value="ECO:0007669"/>
    <property type="project" value="TreeGrafter"/>
</dbReference>
<proteinExistence type="predicted"/>
<dbReference type="Proteomes" id="UP001163046">
    <property type="component" value="Unassembled WGS sequence"/>
</dbReference>
<keyword evidence="3" id="KW-0677">Repeat</keyword>
<accession>A0A9W9YWD4</accession>
<dbReference type="Pfam" id="PF02010">
    <property type="entry name" value="REJ"/>
    <property type="match status" value="1"/>
</dbReference>
<comment type="subcellular location">
    <subcellularLocation>
        <location evidence="1">Membrane</location>
    </subcellularLocation>
</comment>
<dbReference type="OrthoDB" id="5985337at2759"/>
<dbReference type="EMBL" id="MU826861">
    <property type="protein sequence ID" value="KAJ7370596.1"/>
    <property type="molecule type" value="Genomic_DNA"/>
</dbReference>
<protein>
    <recommendedName>
        <fullName evidence="6">PKD/REJ-like domain-containing protein</fullName>
    </recommendedName>
</protein>
<evidence type="ECO:0000259" key="6">
    <source>
        <dbReference type="Pfam" id="PF02010"/>
    </source>
</evidence>
<name>A0A9W9YWD4_9CNID</name>
<keyword evidence="8" id="KW-1185">Reference proteome</keyword>
<dbReference type="InterPro" id="IPR002859">
    <property type="entry name" value="PKD/REJ-like"/>
</dbReference>
<reference evidence="7" key="1">
    <citation type="submission" date="2023-01" db="EMBL/GenBank/DDBJ databases">
        <title>Genome assembly of the deep-sea coral Lophelia pertusa.</title>
        <authorList>
            <person name="Herrera S."/>
            <person name="Cordes E."/>
        </authorList>
    </citation>
    <scope>NUCLEOTIDE SEQUENCE</scope>
    <source>
        <strain evidence="7">USNM1676648</strain>
        <tissue evidence="7">Polyp</tissue>
    </source>
</reference>
<evidence type="ECO:0000256" key="3">
    <source>
        <dbReference type="ARBA" id="ARBA00022737"/>
    </source>
</evidence>
<dbReference type="PANTHER" id="PTHR46730">
    <property type="entry name" value="POLYCYSTIN-1"/>
    <property type="match status" value="1"/>
</dbReference>
<keyword evidence="5" id="KW-0472">Membrane</keyword>
<evidence type="ECO:0000256" key="4">
    <source>
        <dbReference type="ARBA" id="ARBA00022989"/>
    </source>
</evidence>
<dbReference type="GO" id="GO:0005886">
    <property type="term" value="C:plasma membrane"/>
    <property type="evidence" value="ECO:0007669"/>
    <property type="project" value="TreeGrafter"/>
</dbReference>
<sequence>MTIASRSQGHYLSQAKTYVFKLKVANFLNPSSFEEVTHSITKATVPVPGLTLSSNIDLSDAEVFVSEDLSIKANAIVAPCVNNTKVDFSWTVTCSDASAKQKVESSPSFQATKNQATLKINEGGLTGDVTCTFNVTGSMNYDPSVQSTVSQHIKSTVQSSGTAIYGDISKGSRSASTCITLTVVEGNPPKVWVEEPYKKVKASDRIQLEVFFNTNEEPSKMEWSSSQEQGFSYVDLSGIGIAKDYYAGEDSMVTSLLPPYFLKPGSKYRFKLTVTVGSKEGVTSVVVEVRTGPTSGSLSAVPSSLQALDFCTLSGE</sequence>
<organism evidence="7 8">
    <name type="scientific">Desmophyllum pertusum</name>
    <dbReference type="NCBI Taxonomy" id="174260"/>
    <lineage>
        <taxon>Eukaryota</taxon>
        <taxon>Metazoa</taxon>
        <taxon>Cnidaria</taxon>
        <taxon>Anthozoa</taxon>
        <taxon>Hexacorallia</taxon>
        <taxon>Scleractinia</taxon>
        <taxon>Caryophylliina</taxon>
        <taxon>Caryophylliidae</taxon>
        <taxon>Desmophyllum</taxon>
    </lineage>
</organism>
<evidence type="ECO:0000313" key="8">
    <source>
        <dbReference type="Proteomes" id="UP001163046"/>
    </source>
</evidence>
<dbReference type="PANTHER" id="PTHR46730:SF1">
    <property type="entry name" value="PLAT DOMAIN-CONTAINING PROTEIN"/>
    <property type="match status" value="1"/>
</dbReference>
<feature type="domain" description="PKD/REJ-like" evidence="6">
    <location>
        <begin position="168"/>
        <end position="304"/>
    </location>
</feature>
<gene>
    <name evidence="7" type="ORF">OS493_031332</name>
</gene>
<comment type="caution">
    <text evidence="7">The sequence shown here is derived from an EMBL/GenBank/DDBJ whole genome shotgun (WGS) entry which is preliminary data.</text>
</comment>
<evidence type="ECO:0000256" key="2">
    <source>
        <dbReference type="ARBA" id="ARBA00022692"/>
    </source>
</evidence>
<keyword evidence="2" id="KW-0812">Transmembrane</keyword>
<dbReference type="AlphaFoldDB" id="A0A9W9YWD4"/>
<evidence type="ECO:0000256" key="5">
    <source>
        <dbReference type="ARBA" id="ARBA00023136"/>
    </source>
</evidence>
<keyword evidence="4" id="KW-1133">Transmembrane helix</keyword>
<dbReference type="GO" id="GO:0006816">
    <property type="term" value="P:calcium ion transport"/>
    <property type="evidence" value="ECO:0007669"/>
    <property type="project" value="TreeGrafter"/>
</dbReference>
<evidence type="ECO:0000256" key="1">
    <source>
        <dbReference type="ARBA" id="ARBA00004370"/>
    </source>
</evidence>
<evidence type="ECO:0000313" key="7">
    <source>
        <dbReference type="EMBL" id="KAJ7370596.1"/>
    </source>
</evidence>